<reference evidence="1 2" key="1">
    <citation type="submission" date="2023-05" db="EMBL/GenBank/DDBJ databases">
        <title>Streptantibioticus silvisoli sp. nov., acidotolerant actinomycetes 1 from pine litter.</title>
        <authorList>
            <person name="Swiecimska M."/>
            <person name="Golinska P."/>
            <person name="Sangal V."/>
            <person name="Wachnowicz B."/>
            <person name="Goodfellow M."/>
        </authorList>
    </citation>
    <scope>NUCLEOTIDE SEQUENCE [LARGE SCALE GENOMIC DNA]</scope>
    <source>
        <strain evidence="1 2">SL54</strain>
    </source>
</reference>
<evidence type="ECO:0000313" key="2">
    <source>
        <dbReference type="Proteomes" id="UP001156398"/>
    </source>
</evidence>
<dbReference type="Proteomes" id="UP001156398">
    <property type="component" value="Unassembled WGS sequence"/>
</dbReference>
<name>A0ABT6W4L5_9ACTN</name>
<dbReference type="RefSeq" id="WP_271322743.1">
    <property type="nucleotide sequence ID" value="NZ_JAAGKO020000040.1"/>
</dbReference>
<organism evidence="1 2">
    <name type="scientific">Streptantibioticus silvisoli</name>
    <dbReference type="NCBI Taxonomy" id="2705255"/>
    <lineage>
        <taxon>Bacteria</taxon>
        <taxon>Bacillati</taxon>
        <taxon>Actinomycetota</taxon>
        <taxon>Actinomycetes</taxon>
        <taxon>Kitasatosporales</taxon>
        <taxon>Streptomycetaceae</taxon>
        <taxon>Streptantibioticus</taxon>
    </lineage>
</organism>
<keyword evidence="2" id="KW-1185">Reference proteome</keyword>
<sequence>MIDDINRLAAWIGEQYDEDKRIARAATPGPWWHNPGKQWLDPEAFERYDLTKGEEFVGYGGPHPFTGAVASTGPASNPQGMADAAHIAAHDPARILRAIEAKRALVADLLAERHLVVDDPWYTCAAATDDHDGGHADADRRGQPCGCGRDERVNRRLRLLAAEFSDRTGYAEAVGE</sequence>
<gene>
    <name evidence="1" type="ORF">POF43_023720</name>
</gene>
<accession>A0ABT6W4L5</accession>
<protein>
    <submittedName>
        <fullName evidence="1">DUF6221 family protein</fullName>
    </submittedName>
</protein>
<dbReference type="InterPro" id="IPR046193">
    <property type="entry name" value="DUF6221"/>
</dbReference>
<comment type="caution">
    <text evidence="1">The sequence shown here is derived from an EMBL/GenBank/DDBJ whole genome shotgun (WGS) entry which is preliminary data.</text>
</comment>
<dbReference type="Pfam" id="PF19730">
    <property type="entry name" value="DUF6221"/>
    <property type="match status" value="1"/>
</dbReference>
<dbReference type="EMBL" id="JAAGKO020000040">
    <property type="protein sequence ID" value="MDI5965696.1"/>
    <property type="molecule type" value="Genomic_DNA"/>
</dbReference>
<proteinExistence type="predicted"/>
<evidence type="ECO:0000313" key="1">
    <source>
        <dbReference type="EMBL" id="MDI5965696.1"/>
    </source>
</evidence>